<dbReference type="AlphaFoldDB" id="A0A1C0YMY7"/>
<keyword evidence="4" id="KW-1185">Reference proteome</keyword>
<dbReference type="GO" id="GO:0005886">
    <property type="term" value="C:plasma membrane"/>
    <property type="evidence" value="ECO:0007669"/>
    <property type="project" value="TreeGrafter"/>
</dbReference>
<dbReference type="InterPro" id="IPR000160">
    <property type="entry name" value="GGDEF_dom"/>
</dbReference>
<accession>A0A1C0YMY7</accession>
<reference evidence="3 4" key="1">
    <citation type="submission" date="2016-07" db="EMBL/GenBank/DDBJ databases">
        <title>Caryophanon tenue genome sequencing.</title>
        <authorList>
            <person name="Verma A."/>
            <person name="Pal Y."/>
            <person name="Krishnamurthi S."/>
        </authorList>
    </citation>
    <scope>NUCLEOTIDE SEQUENCE [LARGE SCALE GENOMIC DNA]</scope>
    <source>
        <strain evidence="3 4">DSM 14152</strain>
    </source>
</reference>
<organism evidence="3 4">
    <name type="scientific">Caryophanon tenue</name>
    <dbReference type="NCBI Taxonomy" id="33978"/>
    <lineage>
        <taxon>Bacteria</taxon>
        <taxon>Bacillati</taxon>
        <taxon>Bacillota</taxon>
        <taxon>Bacilli</taxon>
        <taxon>Bacillales</taxon>
        <taxon>Caryophanaceae</taxon>
        <taxon>Caryophanon</taxon>
    </lineage>
</organism>
<proteinExistence type="predicted"/>
<evidence type="ECO:0000256" key="1">
    <source>
        <dbReference type="PROSITE-ProRule" id="PRU00339"/>
    </source>
</evidence>
<dbReference type="PROSITE" id="PS50005">
    <property type="entry name" value="TPR"/>
    <property type="match status" value="1"/>
</dbReference>
<dbReference type="Gene3D" id="1.25.40.10">
    <property type="entry name" value="Tetratricopeptide repeat domain"/>
    <property type="match status" value="1"/>
</dbReference>
<dbReference type="Proteomes" id="UP000093199">
    <property type="component" value="Unassembled WGS sequence"/>
</dbReference>
<evidence type="ECO:0000259" key="2">
    <source>
        <dbReference type="PROSITE" id="PS50887"/>
    </source>
</evidence>
<dbReference type="InterPro" id="IPR050469">
    <property type="entry name" value="Diguanylate_Cyclase"/>
</dbReference>
<feature type="domain" description="GGDEF" evidence="2">
    <location>
        <begin position="345"/>
        <end position="478"/>
    </location>
</feature>
<evidence type="ECO:0000313" key="4">
    <source>
        <dbReference type="Proteomes" id="UP000093199"/>
    </source>
</evidence>
<dbReference type="GO" id="GO:0052621">
    <property type="term" value="F:diguanylate cyclase activity"/>
    <property type="evidence" value="ECO:0007669"/>
    <property type="project" value="TreeGrafter"/>
</dbReference>
<dbReference type="InterPro" id="IPR019734">
    <property type="entry name" value="TPR_rpt"/>
</dbReference>
<evidence type="ECO:0000313" key="3">
    <source>
        <dbReference type="EMBL" id="OCS88513.1"/>
    </source>
</evidence>
<gene>
    <name evidence="3" type="ORF">A6M13_01315</name>
</gene>
<dbReference type="GO" id="GO:0043709">
    <property type="term" value="P:cell adhesion involved in single-species biofilm formation"/>
    <property type="evidence" value="ECO:0007669"/>
    <property type="project" value="TreeGrafter"/>
</dbReference>
<name>A0A1C0YMY7_9BACL</name>
<protein>
    <recommendedName>
        <fullName evidence="2">GGDEF domain-containing protein</fullName>
    </recommendedName>
</protein>
<dbReference type="PANTHER" id="PTHR45138">
    <property type="entry name" value="REGULATORY COMPONENTS OF SENSORY TRANSDUCTION SYSTEM"/>
    <property type="match status" value="1"/>
</dbReference>
<sequence>MEKYSHSIHYQQAQELVHEAYLRSTEGRYEESITMLRIAKNDFHNLGAYDAMLNSHILLAKDFFNIGDLKTAFQLVNEYESLCTRHQVNPDLTKLFPMLGLLYRHRQDFKKAKNYFREAYLLALKQYDYATAAYCLNLYADLSLADEQFHETLAATDLAIECSKRCPVSLPVDLCSAKNIKIRAYLAQGALANAKTIFESINGRDFYHSATKQLAITYNLYSMYYEQLKEYEQAFRMQKQAVRLVRESHMKDYEFAANLLEHQLQLAKKLAQPTKILATYEEYVSTLQALLDYNANEEFARATATQQMAEIKQQAERDYLTGVYNRRYLEEVAEQWAQQAVNSNKTITVAVFDIDKFKRINDTYGHLAGDATIQALAKKCSQNVIAETTLVARYGGDEFVVVFQRRTPDEAVEQAQILFQQLCGLQVTYQDIVIDISISMGVAHTTDTATSFKHIFEQADNALYASKENGRGRLTVAT</sequence>
<keyword evidence="1" id="KW-0802">TPR repeat</keyword>
<dbReference type="OrthoDB" id="9759607at2"/>
<dbReference type="CDD" id="cd01949">
    <property type="entry name" value="GGDEF"/>
    <property type="match status" value="1"/>
</dbReference>
<dbReference type="SUPFAM" id="SSF48452">
    <property type="entry name" value="TPR-like"/>
    <property type="match status" value="1"/>
</dbReference>
<dbReference type="PROSITE" id="PS50887">
    <property type="entry name" value="GGDEF"/>
    <property type="match status" value="1"/>
</dbReference>
<dbReference type="GO" id="GO:1902201">
    <property type="term" value="P:negative regulation of bacterial-type flagellum-dependent cell motility"/>
    <property type="evidence" value="ECO:0007669"/>
    <property type="project" value="TreeGrafter"/>
</dbReference>
<dbReference type="EMBL" id="MASJ01000001">
    <property type="protein sequence ID" value="OCS88513.1"/>
    <property type="molecule type" value="Genomic_DNA"/>
</dbReference>
<dbReference type="SMART" id="SM00267">
    <property type="entry name" value="GGDEF"/>
    <property type="match status" value="1"/>
</dbReference>
<dbReference type="FunFam" id="3.30.70.270:FF:000001">
    <property type="entry name" value="Diguanylate cyclase domain protein"/>
    <property type="match status" value="1"/>
</dbReference>
<dbReference type="STRING" id="33978.A6M13_01315"/>
<dbReference type="InterPro" id="IPR043128">
    <property type="entry name" value="Rev_trsase/Diguanyl_cyclase"/>
</dbReference>
<dbReference type="RefSeq" id="WP_066542307.1">
    <property type="nucleotide sequence ID" value="NZ_MASJ01000001.1"/>
</dbReference>
<dbReference type="SUPFAM" id="SSF55073">
    <property type="entry name" value="Nucleotide cyclase"/>
    <property type="match status" value="1"/>
</dbReference>
<dbReference type="NCBIfam" id="TIGR00254">
    <property type="entry name" value="GGDEF"/>
    <property type="match status" value="1"/>
</dbReference>
<dbReference type="Gene3D" id="3.30.70.270">
    <property type="match status" value="1"/>
</dbReference>
<dbReference type="InterPro" id="IPR011990">
    <property type="entry name" value="TPR-like_helical_dom_sf"/>
</dbReference>
<comment type="caution">
    <text evidence="3">The sequence shown here is derived from an EMBL/GenBank/DDBJ whole genome shotgun (WGS) entry which is preliminary data.</text>
</comment>
<feature type="repeat" description="TPR" evidence="1">
    <location>
        <begin position="93"/>
        <end position="126"/>
    </location>
</feature>
<dbReference type="PANTHER" id="PTHR45138:SF24">
    <property type="entry name" value="DIGUANYLATE CYCLASE DGCC-RELATED"/>
    <property type="match status" value="1"/>
</dbReference>
<dbReference type="Pfam" id="PF00990">
    <property type="entry name" value="GGDEF"/>
    <property type="match status" value="1"/>
</dbReference>
<dbReference type="InterPro" id="IPR029787">
    <property type="entry name" value="Nucleotide_cyclase"/>
</dbReference>